<dbReference type="RefSeq" id="WP_107823685.1">
    <property type="nucleotide sequence ID" value="NZ_OY782574.1"/>
</dbReference>
<feature type="domain" description="SusD-like N-terminal" evidence="8">
    <location>
        <begin position="28"/>
        <end position="247"/>
    </location>
</feature>
<dbReference type="EMBL" id="QAAD01000025">
    <property type="protein sequence ID" value="PTN05928.1"/>
    <property type="molecule type" value="Genomic_DNA"/>
</dbReference>
<dbReference type="SUPFAM" id="SSF48452">
    <property type="entry name" value="TPR-like"/>
    <property type="match status" value="1"/>
</dbReference>
<evidence type="ECO:0000256" key="6">
    <source>
        <dbReference type="SAM" id="SignalP"/>
    </source>
</evidence>
<dbReference type="InterPro" id="IPR033985">
    <property type="entry name" value="SusD-like_N"/>
</dbReference>
<keyword evidence="3 6" id="KW-0732">Signal</keyword>
<evidence type="ECO:0000256" key="5">
    <source>
        <dbReference type="ARBA" id="ARBA00023237"/>
    </source>
</evidence>
<comment type="caution">
    <text evidence="9">The sequence shown here is derived from an EMBL/GenBank/DDBJ whole genome shotgun (WGS) entry which is preliminary data.</text>
</comment>
<gene>
    <name evidence="9" type="ORF">C8N47_12525</name>
</gene>
<dbReference type="InterPro" id="IPR012944">
    <property type="entry name" value="SusD_RagB_dom"/>
</dbReference>
<keyword evidence="5" id="KW-0998">Cell outer membrane</keyword>
<feature type="domain" description="RagB/SusD" evidence="7">
    <location>
        <begin position="369"/>
        <end position="451"/>
    </location>
</feature>
<dbReference type="GO" id="GO:0009279">
    <property type="term" value="C:cell outer membrane"/>
    <property type="evidence" value="ECO:0007669"/>
    <property type="project" value="UniProtKB-SubCell"/>
</dbReference>
<dbReference type="AlphaFoldDB" id="A0A2T5BXS7"/>
<evidence type="ECO:0000256" key="2">
    <source>
        <dbReference type="ARBA" id="ARBA00006275"/>
    </source>
</evidence>
<dbReference type="Pfam" id="PF14322">
    <property type="entry name" value="SusD-like_3"/>
    <property type="match status" value="1"/>
</dbReference>
<sequence length="482" mass="55117">MKRFSILKITGKLFAGSVLALSMASCSDYFDVSPKSQILTDEHFSRESGFYDQLTGVYSEMATGALYGREMTFGLAEVLSQNYDMDATNTYRYAAQYDYENSGVKSRINNVWSTAYNCIANLNVMLEYYNTVDSTIFTANHYNLYRGEALGLRAFLHFELLKAFSPSPASNAQALAVPYVTAYDPSITPQKTVDETMDLIIADLEDAVSYLQTDSLRIGDSPYSFSEERHYFFNYYAAKQTLARAYLWKGDLTNAAEVAEEVITDYEDGNSSPAGWVHFTQVQGPPNDQVNRLYTPELVFRLNIPDMLDYVDAYFTEEAGANSFYFTEESLDKIFEKSSKGLGNDFRSLFGFQYDGENQYLWKYHQYDDFKDMMPVIRKSEIYYIAAEAEKETNPARAVELLNEVRSYRNISTDNELPESLTATEIQEEIFKEYRKEFLGEGQLFFYYKRLNIGTIEGSSVAANNAVYVWPMPDNEVEFGNR</sequence>
<keyword evidence="10" id="KW-1185">Reference proteome</keyword>
<evidence type="ECO:0000313" key="10">
    <source>
        <dbReference type="Proteomes" id="UP000243525"/>
    </source>
</evidence>
<evidence type="ECO:0000313" key="9">
    <source>
        <dbReference type="EMBL" id="PTN05928.1"/>
    </source>
</evidence>
<dbReference type="InterPro" id="IPR011990">
    <property type="entry name" value="TPR-like_helical_dom_sf"/>
</dbReference>
<keyword evidence="4" id="KW-0472">Membrane</keyword>
<dbReference type="OrthoDB" id="727588at2"/>
<evidence type="ECO:0000256" key="1">
    <source>
        <dbReference type="ARBA" id="ARBA00004442"/>
    </source>
</evidence>
<reference evidence="9 10" key="1">
    <citation type="submission" date="2018-04" db="EMBL/GenBank/DDBJ databases">
        <title>Genomic Encyclopedia of Archaeal and Bacterial Type Strains, Phase II (KMG-II): from individual species to whole genera.</title>
        <authorList>
            <person name="Goeker M."/>
        </authorList>
    </citation>
    <scope>NUCLEOTIDE SEQUENCE [LARGE SCALE GENOMIC DNA]</scope>
    <source>
        <strain evidence="9 10">DSM 28823</strain>
    </source>
</reference>
<evidence type="ECO:0000256" key="4">
    <source>
        <dbReference type="ARBA" id="ARBA00023136"/>
    </source>
</evidence>
<organism evidence="9 10">
    <name type="scientific">Mangrovibacterium marinum</name>
    <dbReference type="NCBI Taxonomy" id="1639118"/>
    <lineage>
        <taxon>Bacteria</taxon>
        <taxon>Pseudomonadati</taxon>
        <taxon>Bacteroidota</taxon>
        <taxon>Bacteroidia</taxon>
        <taxon>Marinilabiliales</taxon>
        <taxon>Prolixibacteraceae</taxon>
        <taxon>Mangrovibacterium</taxon>
    </lineage>
</organism>
<dbReference type="Gene3D" id="2.20.20.130">
    <property type="match status" value="1"/>
</dbReference>
<name>A0A2T5BXS7_9BACT</name>
<comment type="similarity">
    <text evidence="2">Belongs to the SusD family.</text>
</comment>
<evidence type="ECO:0000256" key="3">
    <source>
        <dbReference type="ARBA" id="ARBA00022729"/>
    </source>
</evidence>
<evidence type="ECO:0000259" key="7">
    <source>
        <dbReference type="Pfam" id="PF07980"/>
    </source>
</evidence>
<dbReference type="Pfam" id="PF07980">
    <property type="entry name" value="SusD_RagB"/>
    <property type="match status" value="1"/>
</dbReference>
<proteinExistence type="inferred from homology"/>
<dbReference type="Gene3D" id="1.25.40.900">
    <property type="match status" value="1"/>
</dbReference>
<evidence type="ECO:0000259" key="8">
    <source>
        <dbReference type="Pfam" id="PF14322"/>
    </source>
</evidence>
<protein>
    <submittedName>
        <fullName evidence="9">SusD-like starch-binding protein associating with outer membrane</fullName>
    </submittedName>
</protein>
<dbReference type="Gene3D" id="1.25.40.390">
    <property type="match status" value="1"/>
</dbReference>
<dbReference type="PROSITE" id="PS51257">
    <property type="entry name" value="PROKAR_LIPOPROTEIN"/>
    <property type="match status" value="1"/>
</dbReference>
<feature type="signal peptide" evidence="6">
    <location>
        <begin position="1"/>
        <end position="20"/>
    </location>
</feature>
<feature type="chain" id="PRO_5015779848" evidence="6">
    <location>
        <begin position="21"/>
        <end position="482"/>
    </location>
</feature>
<dbReference type="Proteomes" id="UP000243525">
    <property type="component" value="Unassembled WGS sequence"/>
</dbReference>
<accession>A0A2T5BXS7</accession>
<comment type="subcellular location">
    <subcellularLocation>
        <location evidence="1">Cell outer membrane</location>
    </subcellularLocation>
</comment>